<dbReference type="InterPro" id="IPR038673">
    <property type="entry name" value="OprB_sf"/>
</dbReference>
<dbReference type="EMBL" id="VCDI01000001">
    <property type="protein sequence ID" value="TLU74188.1"/>
    <property type="molecule type" value="Genomic_DNA"/>
</dbReference>
<dbReference type="Pfam" id="PF04966">
    <property type="entry name" value="OprB"/>
    <property type="match status" value="1"/>
</dbReference>
<protein>
    <submittedName>
        <fullName evidence="3">Carbohydrate porin</fullName>
    </submittedName>
</protein>
<dbReference type="PANTHER" id="PTHR37944:SF1">
    <property type="entry name" value="PORIN B"/>
    <property type="match status" value="1"/>
</dbReference>
<name>A0A5R9JIP2_9PROT</name>
<evidence type="ECO:0000313" key="3">
    <source>
        <dbReference type="EMBL" id="TLU74188.1"/>
    </source>
</evidence>
<dbReference type="InterPro" id="IPR007049">
    <property type="entry name" value="Carb-sel_porin_OprB"/>
</dbReference>
<feature type="chain" id="PRO_5024503651" evidence="2">
    <location>
        <begin position="27"/>
        <end position="475"/>
    </location>
</feature>
<evidence type="ECO:0000313" key="4">
    <source>
        <dbReference type="Proteomes" id="UP000305654"/>
    </source>
</evidence>
<gene>
    <name evidence="3" type="ORF">FE263_02975</name>
</gene>
<dbReference type="InterPro" id="IPR052932">
    <property type="entry name" value="OprB_Porin"/>
</dbReference>
<dbReference type="PANTHER" id="PTHR37944">
    <property type="entry name" value="PORIN B"/>
    <property type="match status" value="1"/>
</dbReference>
<evidence type="ECO:0000256" key="1">
    <source>
        <dbReference type="ARBA" id="ARBA00008769"/>
    </source>
</evidence>
<proteinExistence type="inferred from homology"/>
<accession>A0A5R9JIP2</accession>
<dbReference type="AlphaFoldDB" id="A0A5R9JIP2"/>
<dbReference type="GO" id="GO:0016020">
    <property type="term" value="C:membrane"/>
    <property type="evidence" value="ECO:0007669"/>
    <property type="project" value="InterPro"/>
</dbReference>
<dbReference type="Proteomes" id="UP000305654">
    <property type="component" value="Unassembled WGS sequence"/>
</dbReference>
<keyword evidence="2" id="KW-0732">Signal</keyword>
<comment type="similarity">
    <text evidence="1 2">Belongs to the OprB family.</text>
</comment>
<dbReference type="GO" id="GO:0015288">
    <property type="term" value="F:porin activity"/>
    <property type="evidence" value="ECO:0007669"/>
    <property type="project" value="InterPro"/>
</dbReference>
<feature type="signal peptide" evidence="2">
    <location>
        <begin position="1"/>
        <end position="26"/>
    </location>
</feature>
<reference evidence="3 4" key="1">
    <citation type="submission" date="2019-05" db="EMBL/GenBank/DDBJ databases">
        <authorList>
            <person name="Pankratov T."/>
            <person name="Grouzdev D."/>
        </authorList>
    </citation>
    <scope>NUCLEOTIDE SEQUENCE [LARGE SCALE GENOMIC DNA]</scope>
    <source>
        <strain evidence="3 4">KEBCLARHB70R</strain>
    </source>
</reference>
<dbReference type="GO" id="GO:0008643">
    <property type="term" value="P:carbohydrate transport"/>
    <property type="evidence" value="ECO:0007669"/>
    <property type="project" value="InterPro"/>
</dbReference>
<evidence type="ECO:0000256" key="2">
    <source>
        <dbReference type="RuleBase" id="RU363072"/>
    </source>
</evidence>
<organism evidence="3 4">
    <name type="scientific">Lichenicoccus roseus</name>
    <dbReference type="NCBI Taxonomy" id="2683649"/>
    <lineage>
        <taxon>Bacteria</taxon>
        <taxon>Pseudomonadati</taxon>
        <taxon>Pseudomonadota</taxon>
        <taxon>Alphaproteobacteria</taxon>
        <taxon>Acetobacterales</taxon>
        <taxon>Acetobacteraceae</taxon>
        <taxon>Lichenicoccus</taxon>
    </lineage>
</organism>
<comment type="caution">
    <text evidence="3">The sequence shown here is derived from an EMBL/GenBank/DDBJ whole genome shotgun (WGS) entry which is preliminary data.</text>
</comment>
<dbReference type="OrthoDB" id="177316at2"/>
<sequence>MAIRIPSLRLTAATLSLGCLAMPALAQTSLAPSTRVATPLGQLNGASSVPALPQPEALFPDLFGLGPTLRDHGIAVLLDNTNEFDGVISGPQKGTTNSGQYALETDIDWEKLAGLRGFSTHTVVVGRYGIPASRIFGDNLDPSQEIYGSGGNVVVHLVYAYGEETVARGRFDVAFGRIPFLNDFSSSPLYCNFQNNAFCGNPKASSDNIAHSSYPDAGWAIRARGRPTVDTYLQTGIFFDEAGIYTNAFQRTGFRFDSAQIDGETFPVEAGWEPSFGADKMPGHYKLGFAFDNTNHADDYFAVNGSAIAQSGLGARQLHGSTAEWAEFDQMVMRNGAGATDGVIVFGGYYHNDPASATRADQYEIAALDRDFWHARPFDTIGVAFSYIGVSSALTRTEELQQELGLPITGTGSTFYDASTPGIQSHTMNIEANYQIHVMRGVTFAPDFQYFIRPNAQSNLHDAALLGFKSHIELF</sequence>
<keyword evidence="4" id="KW-1185">Reference proteome</keyword>
<dbReference type="RefSeq" id="WP_138324440.1">
    <property type="nucleotide sequence ID" value="NZ_VCDI01000001.1"/>
</dbReference>
<dbReference type="Gene3D" id="2.40.160.180">
    <property type="entry name" value="Carbohydrate-selective porin OprB"/>
    <property type="match status" value="1"/>
</dbReference>